<feature type="region of interest" description="Disordered" evidence="1">
    <location>
        <begin position="441"/>
        <end position="464"/>
    </location>
</feature>
<gene>
    <name evidence="2" type="ORF">DdX_07245</name>
</gene>
<dbReference type="Gene3D" id="1.10.10.10">
    <property type="entry name" value="Winged helix-like DNA-binding domain superfamily/Winged helix DNA-binding domain"/>
    <property type="match status" value="1"/>
</dbReference>
<feature type="region of interest" description="Disordered" evidence="1">
    <location>
        <begin position="264"/>
        <end position="389"/>
    </location>
</feature>
<feature type="compositionally biased region" description="Low complexity" evidence="1">
    <location>
        <begin position="333"/>
        <end position="347"/>
    </location>
</feature>
<keyword evidence="3" id="KW-1185">Reference proteome</keyword>
<dbReference type="EMBL" id="JAKKPZ010000010">
    <property type="protein sequence ID" value="KAI1716211.1"/>
    <property type="molecule type" value="Genomic_DNA"/>
</dbReference>
<dbReference type="AlphaFoldDB" id="A0AAD4N8B3"/>
<feature type="compositionally biased region" description="Low complexity" evidence="1">
    <location>
        <begin position="364"/>
        <end position="378"/>
    </location>
</feature>
<evidence type="ECO:0000313" key="3">
    <source>
        <dbReference type="Proteomes" id="UP001201812"/>
    </source>
</evidence>
<evidence type="ECO:0000313" key="2">
    <source>
        <dbReference type="EMBL" id="KAI1716211.1"/>
    </source>
</evidence>
<reference evidence="2" key="1">
    <citation type="submission" date="2022-01" db="EMBL/GenBank/DDBJ databases">
        <title>Genome Sequence Resource for Two Populations of Ditylenchus destructor, the Migratory Endoparasitic Phytonematode.</title>
        <authorList>
            <person name="Zhang H."/>
            <person name="Lin R."/>
            <person name="Xie B."/>
        </authorList>
    </citation>
    <scope>NUCLEOTIDE SEQUENCE</scope>
    <source>
        <strain evidence="2">BazhouSP</strain>
    </source>
</reference>
<comment type="caution">
    <text evidence="2">The sequence shown here is derived from an EMBL/GenBank/DDBJ whole genome shotgun (WGS) entry which is preliminary data.</text>
</comment>
<proteinExistence type="predicted"/>
<dbReference type="InterPro" id="IPR036388">
    <property type="entry name" value="WH-like_DNA-bd_sf"/>
</dbReference>
<accession>A0AAD4N8B3</accession>
<sequence length="698" mass="75937">MGKKSKYNAENEDLVKIDVGLEARQLFRVMRTVYFQSETLRPAISFLRGPLDNVYKEKVRLMTDDETKFFGSGQLHSFDWWKQFCRILSDNGFFVRQNLYNHNKEANRSHVSVNGKDPNRRRITLSQKGSTWYDSDSIELLLDVPKRFREELISSRKPASTLSPIMNTYNAASASPSNNLQNSHHITKPSLNATKKMEGAAPKKDNFPPKITSPKKTSLSTLKDGVSIAGTSNGNPGHNITSISTPVPKKVSVPIVDPRVRPTAGLDVLGAQKVSSMSSSSPGTSNRRDDAPSKKVNHMPVVTSSKSASTSFSKKVDSIAATTNSVKSAHDASSTSTSVTNSTVGSSRHSTFSKTSTADISTVPKIAPPAKTTTPITAQGTNNVKSNPPKIVHDVRAALACLPNDAPNSKKLHMTGAKQPATVTPKPNLPVISSEVSASAITTANPKKGHNSTNSAETSTSRSEEVIITRELTGNFMKRLNPAKRRNYLPYSSNIFSTALSRSTSDTNLDGCISLVGEDYCASMIKSLRPLGNPDIYLYHAFFNLSFVAIGQRLVILIKDVVGMLSACTRIGFPLHLTVLGIERDMINNVKSHIENVGGGIFSLNTLQKDLGKVSVSESQLQIIVAILEYEHGLQKDNPNGAVIENGSFTTKAIDNGIEQIQSSERAKRPLSSNENPYIEPKRICIARGAHTDSRLTC</sequence>
<feature type="region of interest" description="Disordered" evidence="1">
    <location>
        <begin position="197"/>
        <end position="245"/>
    </location>
</feature>
<protein>
    <submittedName>
        <fullName evidence="2">Uncharacterized protein</fullName>
    </submittedName>
</protein>
<organism evidence="2 3">
    <name type="scientific">Ditylenchus destructor</name>
    <dbReference type="NCBI Taxonomy" id="166010"/>
    <lineage>
        <taxon>Eukaryota</taxon>
        <taxon>Metazoa</taxon>
        <taxon>Ecdysozoa</taxon>
        <taxon>Nematoda</taxon>
        <taxon>Chromadorea</taxon>
        <taxon>Rhabditida</taxon>
        <taxon>Tylenchina</taxon>
        <taxon>Tylenchomorpha</taxon>
        <taxon>Sphaerularioidea</taxon>
        <taxon>Anguinidae</taxon>
        <taxon>Anguininae</taxon>
        <taxon>Ditylenchus</taxon>
    </lineage>
</organism>
<feature type="compositionally biased region" description="Basic and acidic residues" evidence="1">
    <location>
        <begin position="197"/>
        <end position="207"/>
    </location>
</feature>
<evidence type="ECO:0000256" key="1">
    <source>
        <dbReference type="SAM" id="MobiDB-lite"/>
    </source>
</evidence>
<dbReference type="Proteomes" id="UP001201812">
    <property type="component" value="Unassembled WGS sequence"/>
</dbReference>
<feature type="compositionally biased region" description="Polar residues" evidence="1">
    <location>
        <begin position="348"/>
        <end position="360"/>
    </location>
</feature>
<feature type="compositionally biased region" description="Polar residues" evidence="1">
    <location>
        <begin position="441"/>
        <end position="461"/>
    </location>
</feature>
<feature type="compositionally biased region" description="Low complexity" evidence="1">
    <location>
        <begin position="301"/>
        <end position="313"/>
    </location>
</feature>
<name>A0AAD4N8B3_9BILA</name>
<feature type="compositionally biased region" description="Polar residues" evidence="1">
    <location>
        <begin position="229"/>
        <end position="245"/>
    </location>
</feature>